<organism evidence="12 13">
    <name type="scientific">Desulfacinum infernum DSM 9756</name>
    <dbReference type="NCBI Taxonomy" id="1121391"/>
    <lineage>
        <taxon>Bacteria</taxon>
        <taxon>Pseudomonadati</taxon>
        <taxon>Thermodesulfobacteriota</taxon>
        <taxon>Syntrophobacteria</taxon>
        <taxon>Syntrophobacterales</taxon>
        <taxon>Syntrophobacteraceae</taxon>
        <taxon>Desulfacinum</taxon>
    </lineage>
</organism>
<dbReference type="EMBL" id="FQVB01000023">
    <property type="protein sequence ID" value="SHF65505.1"/>
    <property type="molecule type" value="Genomic_DNA"/>
</dbReference>
<dbReference type="AlphaFoldDB" id="A0A1M5DF08"/>
<evidence type="ECO:0000256" key="9">
    <source>
        <dbReference type="HAMAP-Rule" id="MF_00161"/>
    </source>
</evidence>
<feature type="transmembrane region" description="Helical" evidence="9">
    <location>
        <begin position="112"/>
        <end position="129"/>
    </location>
</feature>
<evidence type="ECO:0000256" key="11">
    <source>
        <dbReference type="RuleBase" id="RU004181"/>
    </source>
</evidence>
<evidence type="ECO:0000256" key="6">
    <source>
        <dbReference type="ARBA" id="ARBA00022801"/>
    </source>
</evidence>
<dbReference type="EC" id="3.4.23.36" evidence="9"/>
<dbReference type="RefSeq" id="WP_218588442.1">
    <property type="nucleotide sequence ID" value="NZ_FQVB01000023.1"/>
</dbReference>
<dbReference type="GO" id="GO:0006508">
    <property type="term" value="P:proteolysis"/>
    <property type="evidence" value="ECO:0007669"/>
    <property type="project" value="UniProtKB-KW"/>
</dbReference>
<evidence type="ECO:0000256" key="10">
    <source>
        <dbReference type="RuleBase" id="RU000594"/>
    </source>
</evidence>
<dbReference type="NCBIfam" id="TIGR00077">
    <property type="entry name" value="lspA"/>
    <property type="match status" value="1"/>
</dbReference>
<feature type="active site" evidence="9">
    <location>
        <position position="136"/>
    </location>
</feature>
<comment type="pathway">
    <text evidence="9">Protein modification; lipoprotein biosynthesis (signal peptide cleavage).</text>
</comment>
<dbReference type="Pfam" id="PF01252">
    <property type="entry name" value="Peptidase_A8"/>
    <property type="match status" value="1"/>
</dbReference>
<comment type="catalytic activity">
    <reaction evidence="9 10">
        <text>Release of signal peptides from bacterial membrane prolipoproteins. Hydrolyzes -Xaa-Yaa-Zaa-|-(S,diacylglyceryl)Cys-, in which Xaa is hydrophobic (preferably Leu), and Yaa (Ala or Ser) and Zaa (Gly or Ala) have small, neutral side chains.</text>
        <dbReference type="EC" id="3.4.23.36"/>
    </reaction>
</comment>
<dbReference type="InterPro" id="IPR001872">
    <property type="entry name" value="Peptidase_A8"/>
</dbReference>
<dbReference type="PANTHER" id="PTHR33695">
    <property type="entry name" value="LIPOPROTEIN SIGNAL PEPTIDASE"/>
    <property type="match status" value="1"/>
</dbReference>
<sequence>MDNHRMKKEGSSPAGRAVDYGLLGAVVLTVLAVDLFTKELVLRFLPLYSQREIIPGFFNLVHVRNTGVAFSFFAGADDPWRPKVLAGVAVVALGVVFFLYRQCRAEERAKRLALSLIAGGALGNLVDRLRFGEVVDFLDFYLGPYHWPAFNVADMAVSAGAGLLLYTLLRHGPPH</sequence>
<evidence type="ECO:0000313" key="13">
    <source>
        <dbReference type="Proteomes" id="UP000184076"/>
    </source>
</evidence>
<evidence type="ECO:0000313" key="12">
    <source>
        <dbReference type="EMBL" id="SHF65505.1"/>
    </source>
</evidence>
<feature type="transmembrane region" description="Helical" evidence="9">
    <location>
        <begin position="20"/>
        <end position="41"/>
    </location>
</feature>
<evidence type="ECO:0000256" key="1">
    <source>
        <dbReference type="ARBA" id="ARBA00006139"/>
    </source>
</evidence>
<dbReference type="GO" id="GO:0004190">
    <property type="term" value="F:aspartic-type endopeptidase activity"/>
    <property type="evidence" value="ECO:0007669"/>
    <property type="project" value="UniProtKB-UniRule"/>
</dbReference>
<comment type="subcellular location">
    <subcellularLocation>
        <location evidence="9">Cell membrane</location>
        <topology evidence="9">Multi-pass membrane protein</topology>
    </subcellularLocation>
</comment>
<evidence type="ECO:0000256" key="5">
    <source>
        <dbReference type="ARBA" id="ARBA00022750"/>
    </source>
</evidence>
<name>A0A1M5DF08_9BACT</name>
<evidence type="ECO:0000256" key="7">
    <source>
        <dbReference type="ARBA" id="ARBA00022989"/>
    </source>
</evidence>
<evidence type="ECO:0000256" key="4">
    <source>
        <dbReference type="ARBA" id="ARBA00022692"/>
    </source>
</evidence>
<comment type="function">
    <text evidence="9 10">This protein specifically catalyzes the removal of signal peptides from prolipoproteins.</text>
</comment>
<dbReference type="Proteomes" id="UP000184076">
    <property type="component" value="Unassembled WGS sequence"/>
</dbReference>
<keyword evidence="13" id="KW-1185">Reference proteome</keyword>
<dbReference type="PANTHER" id="PTHR33695:SF1">
    <property type="entry name" value="LIPOPROTEIN SIGNAL PEPTIDASE"/>
    <property type="match status" value="1"/>
</dbReference>
<proteinExistence type="inferred from homology"/>
<evidence type="ECO:0000256" key="3">
    <source>
        <dbReference type="ARBA" id="ARBA00022670"/>
    </source>
</evidence>
<reference evidence="13" key="1">
    <citation type="submission" date="2016-11" db="EMBL/GenBank/DDBJ databases">
        <authorList>
            <person name="Varghese N."/>
            <person name="Submissions S."/>
        </authorList>
    </citation>
    <scope>NUCLEOTIDE SEQUENCE [LARGE SCALE GENOMIC DNA]</scope>
    <source>
        <strain evidence="13">DSM 9756</strain>
    </source>
</reference>
<evidence type="ECO:0000256" key="2">
    <source>
        <dbReference type="ARBA" id="ARBA00022475"/>
    </source>
</evidence>
<protein>
    <recommendedName>
        <fullName evidence="9">Lipoprotein signal peptidase</fullName>
        <ecNumber evidence="9">3.4.23.36</ecNumber>
    </recommendedName>
    <alternativeName>
        <fullName evidence="9">Prolipoprotein signal peptidase</fullName>
    </alternativeName>
    <alternativeName>
        <fullName evidence="9">Signal peptidase II</fullName>
        <shortName evidence="9">SPase II</shortName>
    </alternativeName>
</protein>
<keyword evidence="6 9" id="KW-0378">Hydrolase</keyword>
<dbReference type="UniPathway" id="UPA00665"/>
<dbReference type="HAMAP" id="MF_00161">
    <property type="entry name" value="LspA"/>
    <property type="match status" value="1"/>
</dbReference>
<keyword evidence="7 9" id="KW-1133">Transmembrane helix</keyword>
<keyword evidence="2 9" id="KW-1003">Cell membrane</keyword>
<keyword evidence="5 9" id="KW-0064">Aspartyl protease</keyword>
<accession>A0A1M5DF08</accession>
<evidence type="ECO:0000256" key="8">
    <source>
        <dbReference type="ARBA" id="ARBA00023136"/>
    </source>
</evidence>
<feature type="active site" evidence="9">
    <location>
        <position position="154"/>
    </location>
</feature>
<comment type="similarity">
    <text evidence="1 9 11">Belongs to the peptidase A8 family.</text>
</comment>
<gene>
    <name evidence="9" type="primary">lspA</name>
    <name evidence="12" type="ORF">SAMN02745206_02417</name>
</gene>
<keyword evidence="3 9" id="KW-0645">Protease</keyword>
<keyword evidence="4 9" id="KW-0812">Transmembrane</keyword>
<dbReference type="PROSITE" id="PS00855">
    <property type="entry name" value="SPASE_II"/>
    <property type="match status" value="1"/>
</dbReference>
<dbReference type="PRINTS" id="PR00781">
    <property type="entry name" value="LIPOSIGPTASE"/>
</dbReference>
<keyword evidence="8 9" id="KW-0472">Membrane</keyword>
<dbReference type="GO" id="GO:0005886">
    <property type="term" value="C:plasma membrane"/>
    <property type="evidence" value="ECO:0007669"/>
    <property type="project" value="UniProtKB-SubCell"/>
</dbReference>
<dbReference type="STRING" id="1121391.SAMN02745206_02417"/>
<feature type="transmembrane region" description="Helical" evidence="9">
    <location>
        <begin position="149"/>
        <end position="169"/>
    </location>
</feature>
<feature type="transmembrane region" description="Helical" evidence="9">
    <location>
        <begin position="80"/>
        <end position="100"/>
    </location>
</feature>